<dbReference type="Proteomes" id="UP000531938">
    <property type="component" value="Unassembled WGS sequence"/>
</dbReference>
<evidence type="ECO:0000313" key="4">
    <source>
        <dbReference type="Proteomes" id="UP000531938"/>
    </source>
</evidence>
<comment type="caution">
    <text evidence="3">The sequence shown here is derived from an EMBL/GenBank/DDBJ whole genome shotgun (WGS) entry which is preliminary data.</text>
</comment>
<feature type="non-terminal residue" evidence="3">
    <location>
        <position position="1"/>
    </location>
</feature>
<feature type="region of interest" description="Disordered" evidence="1">
    <location>
        <begin position="1"/>
        <end position="21"/>
    </location>
</feature>
<reference evidence="3 4" key="1">
    <citation type="submission" date="2019-09" db="EMBL/GenBank/DDBJ databases">
        <title>Bird 10,000 Genomes (B10K) Project - Family phase.</title>
        <authorList>
            <person name="Zhang G."/>
        </authorList>
    </citation>
    <scope>NUCLEOTIDE SEQUENCE [LARGE SCALE GENOMIC DNA]</scope>
    <source>
        <strain evidence="3">B10K-MSB-03</strain>
    </source>
</reference>
<gene>
    <name evidence="3" type="primary">Smp</name>
    <name evidence="3" type="ORF">NOTORN_R15242</name>
</gene>
<evidence type="ECO:0000313" key="3">
    <source>
        <dbReference type="EMBL" id="NWY08380.1"/>
    </source>
</evidence>
<keyword evidence="2" id="KW-0472">Membrane</keyword>
<feature type="non-terminal residue" evidence="3">
    <location>
        <position position="151"/>
    </location>
</feature>
<feature type="region of interest" description="Disordered" evidence="1">
    <location>
        <begin position="50"/>
        <end position="69"/>
    </location>
</feature>
<evidence type="ECO:0000256" key="1">
    <source>
        <dbReference type="SAM" id="MobiDB-lite"/>
    </source>
</evidence>
<feature type="transmembrane region" description="Helical" evidence="2">
    <location>
        <begin position="120"/>
        <end position="143"/>
    </location>
</feature>
<organism evidence="3 4">
    <name type="scientific">Nothoprocta ornata</name>
    <dbReference type="NCBI Taxonomy" id="83376"/>
    <lineage>
        <taxon>Eukaryota</taxon>
        <taxon>Metazoa</taxon>
        <taxon>Chordata</taxon>
        <taxon>Craniata</taxon>
        <taxon>Vertebrata</taxon>
        <taxon>Euteleostomi</taxon>
        <taxon>Archelosauria</taxon>
        <taxon>Archosauria</taxon>
        <taxon>Dinosauria</taxon>
        <taxon>Saurischia</taxon>
        <taxon>Theropoda</taxon>
        <taxon>Coelurosauria</taxon>
        <taxon>Aves</taxon>
        <taxon>Palaeognathae</taxon>
        <taxon>Tinamiformes</taxon>
        <taxon>Tinamidae</taxon>
        <taxon>Nothoprocta</taxon>
    </lineage>
</organism>
<accession>A0A7K7BKA1</accession>
<keyword evidence="4" id="KW-1185">Reference proteome</keyword>
<dbReference type="EMBL" id="VZSH01000854">
    <property type="protein sequence ID" value="NWY08380.1"/>
    <property type="molecule type" value="Genomic_DNA"/>
</dbReference>
<proteinExistence type="predicted"/>
<sequence>PTVLPASRCSPAAPPAPGGAPPEGLRCLCAAAGSPPPAVAFELPGRNATVGPGHPAFAPGPPDDLSGDVSDDVSAAGVTVTALLTLRGPLEPRLAVLCSARNGLGAAGRRLRFHHAEGLVWAKVGPVGAVVAFAVVIAAVCYVSQSRRRWG</sequence>
<name>A0A7K7BKA1_9AVES</name>
<dbReference type="AlphaFoldDB" id="A0A7K7BKA1"/>
<evidence type="ECO:0000256" key="2">
    <source>
        <dbReference type="SAM" id="Phobius"/>
    </source>
</evidence>
<keyword evidence="2" id="KW-1133">Transmembrane helix</keyword>
<protein>
    <submittedName>
        <fullName evidence="3">SMP protein</fullName>
    </submittedName>
</protein>
<feature type="compositionally biased region" description="Low complexity" evidence="1">
    <location>
        <begin position="51"/>
        <end position="64"/>
    </location>
</feature>
<keyword evidence="2" id="KW-0812">Transmembrane</keyword>